<evidence type="ECO:0000313" key="1">
    <source>
        <dbReference type="EMBL" id="BBH50597.1"/>
    </source>
</evidence>
<sequence length="45" mass="5050">MVIIVTHEIAFARETYRGVPVSVEFVPKVRAGEHGYDAVQSIDMM</sequence>
<name>A0A3G9JYL6_9ACTN</name>
<gene>
    <name evidence="1" type="ORF">Pcatena_11840</name>
</gene>
<keyword evidence="2" id="KW-1185">Reference proteome</keyword>
<dbReference type="GeneID" id="88849739"/>
<dbReference type="AlphaFoldDB" id="A0A3G9JYL6"/>
<dbReference type="Proteomes" id="UP000273154">
    <property type="component" value="Chromosome"/>
</dbReference>
<evidence type="ECO:0000313" key="2">
    <source>
        <dbReference type="Proteomes" id="UP000273154"/>
    </source>
</evidence>
<accession>A0A3G9JYL6</accession>
<organism evidence="1 2">
    <name type="scientific">Parolsenella catena</name>
    <dbReference type="NCBI Taxonomy" id="2003188"/>
    <lineage>
        <taxon>Bacteria</taxon>
        <taxon>Bacillati</taxon>
        <taxon>Actinomycetota</taxon>
        <taxon>Coriobacteriia</taxon>
        <taxon>Coriobacteriales</taxon>
        <taxon>Atopobiaceae</taxon>
        <taxon>Parolsenella</taxon>
    </lineage>
</organism>
<protein>
    <submittedName>
        <fullName evidence="1">Uncharacterized protein</fullName>
    </submittedName>
</protein>
<dbReference type="RefSeq" id="WP_172596395.1">
    <property type="nucleotide sequence ID" value="NZ_AP019367.1"/>
</dbReference>
<dbReference type="EMBL" id="AP019367">
    <property type="protein sequence ID" value="BBH50597.1"/>
    <property type="molecule type" value="Genomic_DNA"/>
</dbReference>
<reference evidence="2" key="1">
    <citation type="submission" date="2018-11" db="EMBL/GenBank/DDBJ databases">
        <title>Comparative genomics of Parolsenella catena and Libanicoccus massiliensis: Reclassification of Libanicoccus massiliensis as Parolsenella massiliensis comb. nov.</title>
        <authorList>
            <person name="Sakamoto M."/>
            <person name="Ikeyama N."/>
            <person name="Murakami T."/>
            <person name="Mori H."/>
            <person name="Yuki M."/>
            <person name="Ohkuma M."/>
        </authorList>
    </citation>
    <scope>NUCLEOTIDE SEQUENCE [LARGE SCALE GENOMIC DNA]</scope>
    <source>
        <strain evidence="2">JCM 31932</strain>
    </source>
</reference>
<proteinExistence type="predicted"/>
<dbReference type="KEGG" id="pcat:Pcatena_11840"/>